<evidence type="ECO:0000313" key="4">
    <source>
        <dbReference type="Proteomes" id="UP000024635"/>
    </source>
</evidence>
<keyword evidence="4" id="KW-1185">Reference proteome</keyword>
<sequence length="190" mass="21314">MQYTYLLLLVIHFIGFRCSADEPSNSTATPKNDGNTTPGTSDRVRQEVTVGQKHNTPPNEQSVPTVHELISLQDHVVAKLSQPWNKFVCAKVHNETCKVSESIQICNSGKDYVVVMGLLLKFNDDMKDERNLIFTWIRNCNASLEETRAAVDALGKVVSKVEPVNIPDSMANMMSVFTWIFPLLFMLLPT</sequence>
<protein>
    <recommendedName>
        <fullName evidence="5">DUF19 domain-containing protein</fullName>
    </recommendedName>
</protein>
<name>A0A016UI28_9BILA</name>
<dbReference type="AlphaFoldDB" id="A0A016UI28"/>
<reference evidence="4" key="1">
    <citation type="journal article" date="2015" name="Nat. Genet.">
        <title>The genome and transcriptome of the zoonotic hookworm Ancylostoma ceylanicum identify infection-specific gene families.</title>
        <authorList>
            <person name="Schwarz E.M."/>
            <person name="Hu Y."/>
            <person name="Antoshechkin I."/>
            <person name="Miller M.M."/>
            <person name="Sternberg P.W."/>
            <person name="Aroian R.V."/>
        </authorList>
    </citation>
    <scope>NUCLEOTIDE SEQUENCE</scope>
    <source>
        <strain evidence="4">HY135</strain>
    </source>
</reference>
<dbReference type="Proteomes" id="UP000024635">
    <property type="component" value="Unassembled WGS sequence"/>
</dbReference>
<keyword evidence="2" id="KW-0732">Signal</keyword>
<feature type="region of interest" description="Disordered" evidence="1">
    <location>
        <begin position="22"/>
        <end position="43"/>
    </location>
</feature>
<proteinExistence type="predicted"/>
<dbReference type="EMBL" id="JARK01001376">
    <property type="protein sequence ID" value="EYC14482.1"/>
    <property type="molecule type" value="Genomic_DNA"/>
</dbReference>
<feature type="signal peptide" evidence="2">
    <location>
        <begin position="1"/>
        <end position="20"/>
    </location>
</feature>
<accession>A0A016UI28</accession>
<comment type="caution">
    <text evidence="3">The sequence shown here is derived from an EMBL/GenBank/DDBJ whole genome shotgun (WGS) entry which is preliminary data.</text>
</comment>
<evidence type="ECO:0000256" key="2">
    <source>
        <dbReference type="SAM" id="SignalP"/>
    </source>
</evidence>
<feature type="chain" id="PRO_5001492388" description="DUF19 domain-containing protein" evidence="2">
    <location>
        <begin position="21"/>
        <end position="190"/>
    </location>
</feature>
<evidence type="ECO:0008006" key="5">
    <source>
        <dbReference type="Google" id="ProtNLM"/>
    </source>
</evidence>
<evidence type="ECO:0000256" key="1">
    <source>
        <dbReference type="SAM" id="MobiDB-lite"/>
    </source>
</evidence>
<feature type="compositionally biased region" description="Polar residues" evidence="1">
    <location>
        <begin position="22"/>
        <end position="40"/>
    </location>
</feature>
<evidence type="ECO:0000313" key="3">
    <source>
        <dbReference type="EMBL" id="EYC14482.1"/>
    </source>
</evidence>
<gene>
    <name evidence="3" type="primary">Acey_s0040.g232</name>
    <name evidence="3" type="ORF">Y032_0040g232</name>
</gene>
<organism evidence="3 4">
    <name type="scientific">Ancylostoma ceylanicum</name>
    <dbReference type="NCBI Taxonomy" id="53326"/>
    <lineage>
        <taxon>Eukaryota</taxon>
        <taxon>Metazoa</taxon>
        <taxon>Ecdysozoa</taxon>
        <taxon>Nematoda</taxon>
        <taxon>Chromadorea</taxon>
        <taxon>Rhabditida</taxon>
        <taxon>Rhabditina</taxon>
        <taxon>Rhabditomorpha</taxon>
        <taxon>Strongyloidea</taxon>
        <taxon>Ancylostomatidae</taxon>
        <taxon>Ancylostomatinae</taxon>
        <taxon>Ancylostoma</taxon>
    </lineage>
</organism>